<dbReference type="InterPro" id="IPR024320">
    <property type="entry name" value="LPG_synthase_C"/>
</dbReference>
<dbReference type="PANTHER" id="PTHR41373">
    <property type="entry name" value="DUF2156 DOMAIN-CONTAINING PROTEIN"/>
    <property type="match status" value="1"/>
</dbReference>
<dbReference type="Pfam" id="PF09924">
    <property type="entry name" value="LPG_synthase_C"/>
    <property type="match status" value="1"/>
</dbReference>
<dbReference type="InterPro" id="IPR016732">
    <property type="entry name" value="UCP018688"/>
</dbReference>
<evidence type="ECO:0000313" key="2">
    <source>
        <dbReference type="EMBL" id="VYU49014.1"/>
    </source>
</evidence>
<sequence>MSLDFHPLSLADRSLVWKYTENAGRRNCDLSFANLYAWRMLYRTEVAEWGGFLVFRFYADGHLAYLMPVGEGDWCAILQILKEDACRLSHPLLLLGVCEDLMPQVEECMGEDCRVNANRDHADYIYLRESLAALSGKKLQAKRNHVNRFKALYPDYRYEELTDEWVPACLDLTRRWVESRQDEAEKRAVAAESEAIQRALAHREELDLRGGVLLVGEQVVAFTYGAPICRDTFDVCVEKADVEFEGAYTAINKEFVSRLPEQYQYVNREEDLGVEGLRKAKLSYQPEMLLMKYSVWSSCTVKAEIEECGLTPEQHLIKWQTRALWSLCFGDTEEFMKLYFTRKYTPERNSCFVRDGRVVAALQRLPYRMMFGGSVVPVAYVSGVCTQPECRGKGLMTELMGQAHRKMYADGCLFSLLIPADEGLFAFYHRFGYYTCPEVALSEWKVSYDTDKVVCEVYTTMHEVEPVLGDLQSYLDAFLRRVPYAVLHDEADLYTVCADLFLGNGCVVVAREDERCVGLIWAVPREDKLWVLECFSVSAVVENILYKQVREAFGFAGNVAMIRQKNRVQLRVIHAYEVLQLYARQHTDTVGRIRVVGDEDITENNGVYVWENGLCRKEGRNECCCPESGGTCRSVHIRELPDMFLEGDAPYLSLMMN</sequence>
<dbReference type="InterPro" id="IPR000182">
    <property type="entry name" value="GNAT_dom"/>
</dbReference>
<dbReference type="InterPro" id="IPR016181">
    <property type="entry name" value="Acyl_CoA_acyltransferase"/>
</dbReference>
<dbReference type="EMBL" id="CACRUT010000018">
    <property type="protein sequence ID" value="VYU49014.1"/>
    <property type="molecule type" value="Genomic_DNA"/>
</dbReference>
<dbReference type="GO" id="GO:0016747">
    <property type="term" value="F:acyltransferase activity, transferring groups other than amino-acyl groups"/>
    <property type="evidence" value="ECO:0007669"/>
    <property type="project" value="InterPro"/>
</dbReference>
<dbReference type="PANTHER" id="PTHR41373:SF1">
    <property type="entry name" value="PHOSPHATIDYLGLYCEROL LYSYLTRANSFERASE C-TERMINAL DOMAIN-CONTAINING PROTEIN"/>
    <property type="match status" value="1"/>
</dbReference>
<dbReference type="Pfam" id="PF13527">
    <property type="entry name" value="Acetyltransf_9"/>
    <property type="match status" value="1"/>
</dbReference>
<protein>
    <recommendedName>
        <fullName evidence="1">N-acetyltransferase domain-containing protein</fullName>
    </recommendedName>
</protein>
<dbReference type="CDD" id="cd04301">
    <property type="entry name" value="NAT_SF"/>
    <property type="match status" value="1"/>
</dbReference>
<reference evidence="2" key="1">
    <citation type="submission" date="2019-11" db="EMBL/GenBank/DDBJ databases">
        <authorList>
            <person name="Feng L."/>
        </authorList>
    </citation>
    <scope>NUCLEOTIDE SEQUENCE</scope>
    <source>
        <strain evidence="2">PclaraLFYP37</strain>
    </source>
</reference>
<organism evidence="2">
    <name type="scientific">Paraprevotella clara</name>
    <dbReference type="NCBI Taxonomy" id="454154"/>
    <lineage>
        <taxon>Bacteria</taxon>
        <taxon>Pseudomonadati</taxon>
        <taxon>Bacteroidota</taxon>
        <taxon>Bacteroidia</taxon>
        <taxon>Bacteroidales</taxon>
        <taxon>Prevotellaceae</taxon>
        <taxon>Paraprevotella</taxon>
    </lineage>
</organism>
<dbReference type="SUPFAM" id="SSF55729">
    <property type="entry name" value="Acyl-CoA N-acyltransferases (Nat)"/>
    <property type="match status" value="3"/>
</dbReference>
<dbReference type="AlphaFoldDB" id="A0A6N3FAF1"/>
<name>A0A6N3FAF1_9BACT</name>
<dbReference type="Gene3D" id="3.40.630.30">
    <property type="match status" value="2"/>
</dbReference>
<proteinExistence type="predicted"/>
<accession>A0A6N3FAF1</accession>
<dbReference type="PROSITE" id="PS51186">
    <property type="entry name" value="GNAT"/>
    <property type="match status" value="1"/>
</dbReference>
<evidence type="ECO:0000259" key="1">
    <source>
        <dbReference type="PROSITE" id="PS51186"/>
    </source>
</evidence>
<gene>
    <name evidence="2" type="ORF">PCLFYP37_03097</name>
</gene>
<feature type="domain" description="N-acetyltransferase" evidence="1">
    <location>
        <begin position="303"/>
        <end position="449"/>
    </location>
</feature>